<evidence type="ECO:0000256" key="1">
    <source>
        <dbReference type="ARBA" id="ARBA00023125"/>
    </source>
</evidence>
<dbReference type="InterPro" id="IPR010982">
    <property type="entry name" value="Lambda_DNA-bd_dom_sf"/>
</dbReference>
<dbReference type="Pfam" id="PF01381">
    <property type="entry name" value="HTH_3"/>
    <property type="match status" value="1"/>
</dbReference>
<comment type="caution">
    <text evidence="3">The sequence shown here is derived from an EMBL/GenBank/DDBJ whole genome shotgun (WGS) entry which is preliminary data.</text>
</comment>
<evidence type="ECO:0000259" key="2">
    <source>
        <dbReference type="PROSITE" id="PS50943"/>
    </source>
</evidence>
<organism evidence="3 4">
    <name type="scientific">Niastella soli</name>
    <dbReference type="NCBI Taxonomy" id="2821487"/>
    <lineage>
        <taxon>Bacteria</taxon>
        <taxon>Pseudomonadati</taxon>
        <taxon>Bacteroidota</taxon>
        <taxon>Chitinophagia</taxon>
        <taxon>Chitinophagales</taxon>
        <taxon>Chitinophagaceae</taxon>
        <taxon>Niastella</taxon>
    </lineage>
</organism>
<dbReference type="InterPro" id="IPR050807">
    <property type="entry name" value="TransReg_Diox_bact_type"/>
</dbReference>
<dbReference type="CDD" id="cd00093">
    <property type="entry name" value="HTH_XRE"/>
    <property type="match status" value="1"/>
</dbReference>
<dbReference type="EMBL" id="JAGHKO010000001">
    <property type="protein sequence ID" value="MBO9200226.1"/>
    <property type="molecule type" value="Genomic_DNA"/>
</dbReference>
<dbReference type="PANTHER" id="PTHR46797:SF1">
    <property type="entry name" value="METHYLPHOSPHONATE SYNTHASE"/>
    <property type="match status" value="1"/>
</dbReference>
<dbReference type="RefSeq" id="WP_209138280.1">
    <property type="nucleotide sequence ID" value="NZ_JAGHKO010000001.1"/>
</dbReference>
<protein>
    <submittedName>
        <fullName evidence="3">Helix-turn-helix transcriptional regulator</fullName>
    </submittedName>
</protein>
<dbReference type="SMART" id="SM00530">
    <property type="entry name" value="HTH_XRE"/>
    <property type="match status" value="1"/>
</dbReference>
<dbReference type="Proteomes" id="UP000677244">
    <property type="component" value="Unassembled WGS sequence"/>
</dbReference>
<evidence type="ECO:0000313" key="4">
    <source>
        <dbReference type="Proteomes" id="UP000677244"/>
    </source>
</evidence>
<dbReference type="SUPFAM" id="SSF47413">
    <property type="entry name" value="lambda repressor-like DNA-binding domains"/>
    <property type="match status" value="1"/>
</dbReference>
<dbReference type="PROSITE" id="PS50943">
    <property type="entry name" value="HTH_CROC1"/>
    <property type="match status" value="1"/>
</dbReference>
<accession>A0ABS3YQQ3</accession>
<feature type="domain" description="HTH cro/C1-type" evidence="2">
    <location>
        <begin position="17"/>
        <end position="71"/>
    </location>
</feature>
<dbReference type="InterPro" id="IPR001387">
    <property type="entry name" value="Cro/C1-type_HTH"/>
</dbReference>
<keyword evidence="1" id="KW-0238">DNA-binding</keyword>
<gene>
    <name evidence="3" type="ORF">J7I42_08150</name>
</gene>
<keyword evidence="4" id="KW-1185">Reference proteome</keyword>
<dbReference type="PANTHER" id="PTHR46797">
    <property type="entry name" value="HTH-TYPE TRANSCRIPTIONAL REGULATOR"/>
    <property type="match status" value="1"/>
</dbReference>
<sequence>MNDSQEDKILKEFGKKLEKLRKAKKLSYRNFAYAADLSVSYIQKLEAGDSNPSYTTLLKLAEALNVELNEFAIK</sequence>
<evidence type="ECO:0000313" key="3">
    <source>
        <dbReference type="EMBL" id="MBO9200226.1"/>
    </source>
</evidence>
<dbReference type="Gene3D" id="1.10.260.40">
    <property type="entry name" value="lambda repressor-like DNA-binding domains"/>
    <property type="match status" value="1"/>
</dbReference>
<proteinExistence type="predicted"/>
<name>A0ABS3YQQ3_9BACT</name>
<reference evidence="3 4" key="1">
    <citation type="submission" date="2021-03" db="EMBL/GenBank/DDBJ databases">
        <title>Assistant Professor.</title>
        <authorList>
            <person name="Huq M.A."/>
        </authorList>
    </citation>
    <scope>NUCLEOTIDE SEQUENCE [LARGE SCALE GENOMIC DNA]</scope>
    <source>
        <strain evidence="3 4">MAH-29</strain>
    </source>
</reference>